<accession>A0A433WCH4</accession>
<evidence type="ECO:0000259" key="7">
    <source>
        <dbReference type="Pfam" id="PF14322"/>
    </source>
</evidence>
<keyword evidence="4" id="KW-0472">Membrane</keyword>
<dbReference type="InterPro" id="IPR012944">
    <property type="entry name" value="SusD_RagB_dom"/>
</dbReference>
<evidence type="ECO:0000256" key="2">
    <source>
        <dbReference type="ARBA" id="ARBA00006275"/>
    </source>
</evidence>
<dbReference type="GO" id="GO:0009279">
    <property type="term" value="C:cell outer membrane"/>
    <property type="evidence" value="ECO:0007669"/>
    <property type="project" value="UniProtKB-SubCell"/>
</dbReference>
<evidence type="ECO:0000313" key="8">
    <source>
        <dbReference type="EMBL" id="NSL90173.1"/>
    </source>
</evidence>
<dbReference type="OrthoDB" id="5694214at2"/>
<dbReference type="SUPFAM" id="SSF48452">
    <property type="entry name" value="TPR-like"/>
    <property type="match status" value="1"/>
</dbReference>
<comment type="caution">
    <text evidence="8">The sequence shown here is derived from an EMBL/GenBank/DDBJ whole genome shotgun (WGS) entry which is preliminary data.</text>
</comment>
<dbReference type="Gene3D" id="1.25.40.390">
    <property type="match status" value="1"/>
</dbReference>
<dbReference type="EMBL" id="RIAR02000001">
    <property type="protein sequence ID" value="NSL90173.1"/>
    <property type="molecule type" value="Genomic_DNA"/>
</dbReference>
<keyword evidence="3" id="KW-0732">Signal</keyword>
<dbReference type="InterPro" id="IPR011990">
    <property type="entry name" value="TPR-like_helical_dom_sf"/>
</dbReference>
<dbReference type="AlphaFoldDB" id="A0A433WCH4"/>
<proteinExistence type="inferred from homology"/>
<dbReference type="Proteomes" id="UP000281028">
    <property type="component" value="Unassembled WGS sequence"/>
</dbReference>
<dbReference type="RefSeq" id="WP_127043298.1">
    <property type="nucleotide sequence ID" value="NZ_JAABOK010000005.1"/>
</dbReference>
<reference evidence="8" key="1">
    <citation type="submission" date="2020-05" db="EMBL/GenBank/DDBJ databases">
        <title>Chitinophaga laudate sp. nov., isolated from a tropical peat swamp.</title>
        <authorList>
            <person name="Goh C.B.S."/>
            <person name="Lee M.S."/>
            <person name="Parimannan S."/>
            <person name="Pasbakhsh P."/>
            <person name="Yule C.M."/>
            <person name="Rajandas H."/>
            <person name="Loke S."/>
            <person name="Croft L."/>
            <person name="Tan J.B.L."/>
        </authorList>
    </citation>
    <scope>NUCLEOTIDE SEQUENCE</scope>
    <source>
        <strain evidence="8">Mgbs1</strain>
    </source>
</reference>
<evidence type="ECO:0000256" key="4">
    <source>
        <dbReference type="ARBA" id="ARBA00023136"/>
    </source>
</evidence>
<gene>
    <name evidence="8" type="ORF">ECE50_025280</name>
</gene>
<name>A0A433WCH4_9BACT</name>
<dbReference type="PROSITE" id="PS51257">
    <property type="entry name" value="PROKAR_LIPOPROTEIN"/>
    <property type="match status" value="1"/>
</dbReference>
<evidence type="ECO:0000256" key="3">
    <source>
        <dbReference type="ARBA" id="ARBA00022729"/>
    </source>
</evidence>
<comment type="subcellular location">
    <subcellularLocation>
        <location evidence="1">Cell outer membrane</location>
    </subcellularLocation>
</comment>
<dbReference type="CDD" id="cd08977">
    <property type="entry name" value="SusD"/>
    <property type="match status" value="1"/>
</dbReference>
<comment type="similarity">
    <text evidence="2">Belongs to the SusD family.</text>
</comment>
<dbReference type="Pfam" id="PF14322">
    <property type="entry name" value="SusD-like_3"/>
    <property type="match status" value="1"/>
</dbReference>
<dbReference type="InterPro" id="IPR033985">
    <property type="entry name" value="SusD-like_N"/>
</dbReference>
<evidence type="ECO:0000259" key="6">
    <source>
        <dbReference type="Pfam" id="PF07980"/>
    </source>
</evidence>
<keyword evidence="5" id="KW-0998">Cell outer membrane</keyword>
<evidence type="ECO:0000313" key="9">
    <source>
        <dbReference type="Proteomes" id="UP000281028"/>
    </source>
</evidence>
<dbReference type="Pfam" id="PF07980">
    <property type="entry name" value="SusD_RagB"/>
    <property type="match status" value="1"/>
</dbReference>
<evidence type="ECO:0000256" key="5">
    <source>
        <dbReference type="ARBA" id="ARBA00023237"/>
    </source>
</evidence>
<feature type="domain" description="SusD-like N-terminal" evidence="7">
    <location>
        <begin position="28"/>
        <end position="230"/>
    </location>
</feature>
<protein>
    <submittedName>
        <fullName evidence="8">RagB/SusD family nutrient uptake outer membrane protein</fullName>
    </submittedName>
</protein>
<evidence type="ECO:0000256" key="1">
    <source>
        <dbReference type="ARBA" id="ARBA00004442"/>
    </source>
</evidence>
<organism evidence="8 9">
    <name type="scientific">Chitinophaga solisilvae</name>
    <dbReference type="NCBI Taxonomy" id="1233460"/>
    <lineage>
        <taxon>Bacteria</taxon>
        <taxon>Pseudomonadati</taxon>
        <taxon>Bacteroidota</taxon>
        <taxon>Chitinophagia</taxon>
        <taxon>Chitinophagales</taxon>
        <taxon>Chitinophagaceae</taxon>
        <taxon>Chitinophaga</taxon>
    </lineage>
</organism>
<keyword evidence="9" id="KW-1185">Reference proteome</keyword>
<feature type="domain" description="RagB/SusD" evidence="6">
    <location>
        <begin position="366"/>
        <end position="523"/>
    </location>
</feature>
<sequence length="523" mass="58116">MKRNIINKVGQLVLCGALLMGTGTGCKKFLDEKDPSNLSRETYFTLPEHADAALMAAYARLRIIGSGAGIFSNNFEMLDAPTGTMTTATAQNSDLNNLLGLVYDGDNLHIGQWWKGLYRVVAQTNLVLDNIDRINPMDENQRKRVKGEARFLRAWAYFYAVRLWGDVPLILKSQTPDSPDFSPGRTKTEDVYKAIVDDLLAAEAAGLSWTNTNGGAGLAAVKAQLSKVYLTMAGYPLSKGAAYYKLAADKAKEVVDYANAHPQEIGLFPKYDDLHDAGNNNKLEHLFQVQYLNGVEENPLQSIMLPNNSLPKDISAKGSGVGSEVVSPSFYTSFKKFEPTDKRTDEQQFFYTSYFVKGDGDPFPLGAPYIFKHFDRACHGMPGKKGTGVSNLNVPQIRYAEVLLIYAEAQNRADGTANADAYTSLNAVRKRANLKDLAGLGQTAFEQAVWRERWHELCFEGITWFDMLRLRKVYNEDNNGFDEFIGHVNKGSGAVLAKKHLLFPLPVFEMKNNPNLKPQNEGY</sequence>